<dbReference type="PANTHER" id="PTHR34853:SF1">
    <property type="entry name" value="LIPASE 5"/>
    <property type="match status" value="1"/>
</dbReference>
<dbReference type="PIRSF" id="PIRSF029171">
    <property type="entry name" value="Esterase_LipA"/>
    <property type="match status" value="1"/>
</dbReference>
<dbReference type="InterPro" id="IPR029058">
    <property type="entry name" value="AB_hydrolase_fold"/>
</dbReference>
<comment type="caution">
    <text evidence="1">The sequence shown here is derived from an EMBL/GenBank/DDBJ whole genome shotgun (WGS) entry which is preliminary data.</text>
</comment>
<reference evidence="1 2" key="1">
    <citation type="submission" date="2020-06" db="EMBL/GenBank/DDBJ databases">
        <title>Actinokineospora xiongansis sp. nov., isolated from soil of Baiyangdian.</title>
        <authorList>
            <person name="Zhang X."/>
        </authorList>
    </citation>
    <scope>NUCLEOTIDE SEQUENCE [LARGE SCALE GENOMIC DNA]</scope>
    <source>
        <strain evidence="1 2">HBU206404</strain>
    </source>
</reference>
<accession>A0ABR7L526</accession>
<dbReference type="SUPFAM" id="SSF53474">
    <property type="entry name" value="alpha/beta-Hydrolases"/>
    <property type="match status" value="1"/>
</dbReference>
<evidence type="ECO:0000313" key="2">
    <source>
        <dbReference type="Proteomes" id="UP000734823"/>
    </source>
</evidence>
<dbReference type="Gene3D" id="3.40.50.1820">
    <property type="entry name" value="alpha/beta hydrolase"/>
    <property type="match status" value="1"/>
</dbReference>
<organism evidence="1 2">
    <name type="scientific">Actinokineospora xionganensis</name>
    <dbReference type="NCBI Taxonomy" id="2684470"/>
    <lineage>
        <taxon>Bacteria</taxon>
        <taxon>Bacillati</taxon>
        <taxon>Actinomycetota</taxon>
        <taxon>Actinomycetes</taxon>
        <taxon>Pseudonocardiales</taxon>
        <taxon>Pseudonocardiaceae</taxon>
        <taxon>Actinokineospora</taxon>
    </lineage>
</organism>
<dbReference type="Pfam" id="PF03583">
    <property type="entry name" value="LIP"/>
    <property type="match status" value="1"/>
</dbReference>
<evidence type="ECO:0000313" key="1">
    <source>
        <dbReference type="EMBL" id="MBC6447794.1"/>
    </source>
</evidence>
<dbReference type="InterPro" id="IPR005152">
    <property type="entry name" value="Lipase_secreted"/>
</dbReference>
<dbReference type="Proteomes" id="UP000734823">
    <property type="component" value="Unassembled WGS sequence"/>
</dbReference>
<dbReference type="EMBL" id="JABVED010000005">
    <property type="protein sequence ID" value="MBC6447794.1"/>
    <property type="molecule type" value="Genomic_DNA"/>
</dbReference>
<dbReference type="Gene3D" id="1.10.260.130">
    <property type="match status" value="1"/>
</dbReference>
<dbReference type="PANTHER" id="PTHR34853">
    <property type="match status" value="1"/>
</dbReference>
<sequence>MTVTFRLSRRLGVLAVAVGVAATGLLAIPSASAQPFYETPTALPANNGDIIRSEPSIFYLDPINLIKIDANVRRILYRSTDRTGKPIAVSGTVITPKSAWFGVGERPIVGYAPGTQGLADHCAPSRQLTVGTEYEGPFVLGMITRGYAVALTDYQGLGTDGAHTYMNRVVQGHAVLDSIRAAQRLPAAGVPANGPVAVHGYSQGGGAAAAAAELAPTYAPELKLKGVSMGAVPADLSAVARTLDGSLYMAFLGYATYGLAAGYGIDMAPYLNATGKQVFADVVGKCTLEALPAAAFKKSATLTADGKPITELLANNPLFKTVIDEQRIGRIKPTVPVLISHSALDDVIPYSVGKTLASTWCDKDANVRLAPNLGPTHVGGAVASYPGAFAWLEARFAGLPALSNCWAVPFL</sequence>
<keyword evidence="2" id="KW-1185">Reference proteome</keyword>
<name>A0ABR7L526_9PSEU</name>
<gene>
    <name evidence="1" type="ORF">GPZ80_11480</name>
</gene>
<protein>
    <submittedName>
        <fullName evidence="1">Lipase</fullName>
    </submittedName>
</protein>
<proteinExistence type="predicted"/>